<sequence>MFRRRGLARLAAGEGGGFGGGGGGARGRLGQVLTLVLMREDPVLCHHLADLGVQPGLYACTWVETAFTAGPRGLPQAVRAAAWDAWLATGRPAVLLQVAVAIIIISRHLLLHMEEGETIQYLTNLSRSEETLGKDAVLSCALNIDIEDDVMMKLI</sequence>
<dbReference type="EMBL" id="HBIU01034393">
    <property type="protein sequence ID" value="CAE0637059.1"/>
    <property type="molecule type" value="Transcribed_RNA"/>
</dbReference>
<protein>
    <recommendedName>
        <fullName evidence="1">Rab-GAP TBC domain-containing protein</fullName>
    </recommendedName>
</protein>
<dbReference type="InterPro" id="IPR035969">
    <property type="entry name" value="Rab-GAP_TBC_sf"/>
</dbReference>
<dbReference type="SUPFAM" id="SSF47923">
    <property type="entry name" value="Ypt/Rab-GAP domain of gyp1p"/>
    <property type="match status" value="1"/>
</dbReference>
<dbReference type="AlphaFoldDB" id="A0A7S3XZV6"/>
<gene>
    <name evidence="2" type="ORF">HAKA00212_LOCUS15833</name>
</gene>
<evidence type="ECO:0000259" key="1">
    <source>
        <dbReference type="Pfam" id="PF00566"/>
    </source>
</evidence>
<organism evidence="2">
    <name type="scientific">Heterosigma akashiwo</name>
    <name type="common">Chromophytic alga</name>
    <name type="synonym">Heterosigma carterae</name>
    <dbReference type="NCBI Taxonomy" id="2829"/>
    <lineage>
        <taxon>Eukaryota</taxon>
        <taxon>Sar</taxon>
        <taxon>Stramenopiles</taxon>
        <taxon>Ochrophyta</taxon>
        <taxon>Raphidophyceae</taxon>
        <taxon>Chattonellales</taxon>
        <taxon>Chattonellaceae</taxon>
        <taxon>Heterosigma</taxon>
    </lineage>
</organism>
<evidence type="ECO:0000313" key="2">
    <source>
        <dbReference type="EMBL" id="CAE0637059.1"/>
    </source>
</evidence>
<reference evidence="2" key="1">
    <citation type="submission" date="2021-01" db="EMBL/GenBank/DDBJ databases">
        <authorList>
            <person name="Corre E."/>
            <person name="Pelletier E."/>
            <person name="Niang G."/>
            <person name="Scheremetjew M."/>
            <person name="Finn R."/>
            <person name="Kale V."/>
            <person name="Holt S."/>
            <person name="Cochrane G."/>
            <person name="Meng A."/>
            <person name="Brown T."/>
            <person name="Cohen L."/>
        </authorList>
    </citation>
    <scope>NUCLEOTIDE SEQUENCE</scope>
    <source>
        <strain evidence="2">CCMP3107</strain>
    </source>
</reference>
<proteinExistence type="predicted"/>
<dbReference type="Pfam" id="PF00566">
    <property type="entry name" value="RabGAP-TBC"/>
    <property type="match status" value="1"/>
</dbReference>
<dbReference type="InterPro" id="IPR000195">
    <property type="entry name" value="Rab-GAP-TBC_dom"/>
</dbReference>
<accession>A0A7S3XZV6</accession>
<name>A0A7S3XZV6_HETAK</name>
<feature type="domain" description="Rab-GAP TBC" evidence="1">
    <location>
        <begin position="31"/>
        <end position="108"/>
    </location>
</feature>
<dbReference type="Gene3D" id="1.10.472.80">
    <property type="entry name" value="Ypt/Rab-GAP domain of gyp1p, domain 3"/>
    <property type="match status" value="1"/>
</dbReference>